<name>A0ACC1BW51_9ROSI</name>
<reference evidence="2" key="1">
    <citation type="journal article" date="2023" name="G3 (Bethesda)">
        <title>Genome assembly and association tests identify interacting loci associated with vigor, precocity, and sex in interspecific pistachio rootstocks.</title>
        <authorList>
            <person name="Palmer W."/>
            <person name="Jacygrad E."/>
            <person name="Sagayaradj S."/>
            <person name="Cavanaugh K."/>
            <person name="Han R."/>
            <person name="Bertier L."/>
            <person name="Beede B."/>
            <person name="Kafkas S."/>
            <person name="Golino D."/>
            <person name="Preece J."/>
            <person name="Michelmore R."/>
        </authorList>
    </citation>
    <scope>NUCLEOTIDE SEQUENCE [LARGE SCALE GENOMIC DNA]</scope>
</reference>
<dbReference type="EMBL" id="CM047899">
    <property type="protein sequence ID" value="KAJ0103294.1"/>
    <property type="molecule type" value="Genomic_DNA"/>
</dbReference>
<comment type="caution">
    <text evidence="1">The sequence shown here is derived from an EMBL/GenBank/DDBJ whole genome shotgun (WGS) entry which is preliminary data.</text>
</comment>
<sequence length="321" mass="36568">MVTRKRPTDLMFEGGLNLHNFAKMALPDRVMYIVDPVLLNEVEEDTATNRILVQERNIKRKECLISMVRVGVACSMEIPQDRMNITNVVHELQEVKNILLQPRTVLIRRGDFSSSLLCSISQPNGVKVEEGAKVEQPFWLAQELYLRQAVSINVPTCFNQKTRREIQADAKTVDLRSRCPYFYKFGCKIAPMIGDRTSGKMLLSTFRMRYKDFTKAHTVAYAVASKFLMYGLKSRKVSTNRDVYSLGILLLEMTTRKRPIDIMFEAGVNLVHIVDPILPNVDEEKTATNHRLKETVNNISKECLISIARIGVASSMESPHD</sequence>
<organism evidence="1 2">
    <name type="scientific">Pistacia atlantica</name>
    <dbReference type="NCBI Taxonomy" id="434234"/>
    <lineage>
        <taxon>Eukaryota</taxon>
        <taxon>Viridiplantae</taxon>
        <taxon>Streptophyta</taxon>
        <taxon>Embryophyta</taxon>
        <taxon>Tracheophyta</taxon>
        <taxon>Spermatophyta</taxon>
        <taxon>Magnoliopsida</taxon>
        <taxon>eudicotyledons</taxon>
        <taxon>Gunneridae</taxon>
        <taxon>Pentapetalae</taxon>
        <taxon>rosids</taxon>
        <taxon>malvids</taxon>
        <taxon>Sapindales</taxon>
        <taxon>Anacardiaceae</taxon>
        <taxon>Pistacia</taxon>
    </lineage>
</organism>
<keyword evidence="2" id="KW-1185">Reference proteome</keyword>
<gene>
    <name evidence="1" type="ORF">Patl1_06607</name>
</gene>
<evidence type="ECO:0000313" key="2">
    <source>
        <dbReference type="Proteomes" id="UP001164250"/>
    </source>
</evidence>
<evidence type="ECO:0000313" key="1">
    <source>
        <dbReference type="EMBL" id="KAJ0103294.1"/>
    </source>
</evidence>
<proteinExistence type="predicted"/>
<dbReference type="Proteomes" id="UP001164250">
    <property type="component" value="Chromosome 3"/>
</dbReference>
<accession>A0ACC1BW51</accession>
<protein>
    <submittedName>
        <fullName evidence="1">Uncharacterized protein</fullName>
    </submittedName>
</protein>